<sequence length="399" mass="42392">MKQQNGSALTVTLVMLVMALMMGISSMQSSLVDERMAGNYKAQSQAQMAAEKAAAEGVVSIYYGVSSIIPDEYNINNLHAIDWVKFTGEKGKLSPDSLSLDVCPGTQTECYYRFIKDNAGNQYVAAMGVVVEGGGVIAVSEPLVVDLVSSYGGVSAALNIYGGIHNINKKVGSNPGKEEVWYPTSENSRVAGGDFGDEDSGTGSVSSMYYEGVELNSSTLDSIASKDTFPDGYDYGGNLGQTGLDSMAFLGEIYQVAMESGNTSTTLSDSDFVGKDDSCSVYKFAVVNSFDHSGNKKFCGVLVYLGGDLALGGTAVVEGLVLAANPHMKTLDDDSQVFDFSKRSQHLNLMFSGGGKKGSVYFNETAVEGAFNLIGENYRDYLKGGSKTSRFNISGWGAR</sequence>
<evidence type="ECO:0000313" key="3">
    <source>
        <dbReference type="Proteomes" id="UP000448235"/>
    </source>
</evidence>
<comment type="caution">
    <text evidence="2">The sequence shown here is derived from an EMBL/GenBank/DDBJ whole genome shotgun (WGS) entry which is preliminary data.</text>
</comment>
<organism evidence="2 3">
    <name type="scientific">Halomonas icarae</name>
    <dbReference type="NCBI Taxonomy" id="2691040"/>
    <lineage>
        <taxon>Bacteria</taxon>
        <taxon>Pseudomonadati</taxon>
        <taxon>Pseudomonadota</taxon>
        <taxon>Gammaproteobacteria</taxon>
        <taxon>Oceanospirillales</taxon>
        <taxon>Halomonadaceae</taxon>
        <taxon>Halomonas</taxon>
    </lineage>
</organism>
<feature type="domain" description="Type 4 fimbrial biogenesis protein PilX N-terminal" evidence="1">
    <location>
        <begin position="6"/>
        <end position="56"/>
    </location>
</feature>
<gene>
    <name evidence="2" type="ORF">GRB80_14405</name>
</gene>
<dbReference type="InterPro" id="IPR025746">
    <property type="entry name" value="PilX_N_dom"/>
</dbReference>
<evidence type="ECO:0000259" key="1">
    <source>
        <dbReference type="Pfam" id="PF14341"/>
    </source>
</evidence>
<dbReference type="RefSeq" id="WP_161424021.1">
    <property type="nucleotide sequence ID" value="NZ_JARWMY010000028.1"/>
</dbReference>
<keyword evidence="3" id="KW-1185">Reference proteome</keyword>
<dbReference type="AlphaFoldDB" id="A0A7X5AM11"/>
<protein>
    <recommendedName>
        <fullName evidence="1">Type 4 fimbrial biogenesis protein PilX N-terminal domain-containing protein</fullName>
    </recommendedName>
</protein>
<reference evidence="2 3" key="1">
    <citation type="submission" date="2019-12" db="EMBL/GenBank/DDBJ databases">
        <title>Draft genome sequencing of Halomonas icarensis D1-1.</title>
        <authorList>
            <person name="Pandiyan K."/>
            <person name="Kushwaha P."/>
            <person name="Gowdham M."/>
            <person name="Chakdar H."/>
            <person name="Singh A."/>
            <person name="Kumar M."/>
            <person name="Saxena A.K."/>
        </authorList>
    </citation>
    <scope>NUCLEOTIDE SEQUENCE [LARGE SCALE GENOMIC DNA]</scope>
    <source>
        <strain evidence="2 3">D1-1</strain>
    </source>
</reference>
<name>A0A7X5AM11_9GAMM</name>
<dbReference type="Pfam" id="PF14341">
    <property type="entry name" value="PilX_N"/>
    <property type="match status" value="1"/>
</dbReference>
<accession>A0A7X5AM11</accession>
<dbReference type="Proteomes" id="UP000448235">
    <property type="component" value="Unassembled WGS sequence"/>
</dbReference>
<dbReference type="EMBL" id="WUTS01000001">
    <property type="protein sequence ID" value="NAW14027.1"/>
    <property type="molecule type" value="Genomic_DNA"/>
</dbReference>
<evidence type="ECO:0000313" key="2">
    <source>
        <dbReference type="EMBL" id="NAW14027.1"/>
    </source>
</evidence>
<proteinExistence type="predicted"/>